<keyword evidence="1" id="KW-0812">Transmembrane</keyword>
<feature type="transmembrane region" description="Helical" evidence="1">
    <location>
        <begin position="47"/>
        <end position="68"/>
    </location>
</feature>
<name>A0A6I6DXR4_9MICO</name>
<reference evidence="2 3" key="1">
    <citation type="submission" date="2018-09" db="EMBL/GenBank/DDBJ databases">
        <title>Whole genome sequencing of Microbacterium oryzae strain MB-10T.</title>
        <authorList>
            <person name="Das S.K."/>
        </authorList>
    </citation>
    <scope>NUCLEOTIDE SEQUENCE [LARGE SCALE GENOMIC DNA]</scope>
    <source>
        <strain evidence="2 3">MB-10</strain>
    </source>
</reference>
<accession>A0A6I6DXR4</accession>
<keyword evidence="1" id="KW-0472">Membrane</keyword>
<evidence type="ECO:0008006" key="4">
    <source>
        <dbReference type="Google" id="ProtNLM"/>
    </source>
</evidence>
<organism evidence="2 3">
    <name type="scientific">Microbacterium oryzae</name>
    <dbReference type="NCBI Taxonomy" id="743009"/>
    <lineage>
        <taxon>Bacteria</taxon>
        <taxon>Bacillati</taxon>
        <taxon>Actinomycetota</taxon>
        <taxon>Actinomycetes</taxon>
        <taxon>Micrococcales</taxon>
        <taxon>Microbacteriaceae</taxon>
        <taxon>Microbacterium</taxon>
    </lineage>
</organism>
<evidence type="ECO:0000256" key="1">
    <source>
        <dbReference type="SAM" id="Phobius"/>
    </source>
</evidence>
<evidence type="ECO:0000313" key="3">
    <source>
        <dbReference type="Proteomes" id="UP000422989"/>
    </source>
</evidence>
<sequence>MDVLEQVRDMNPDATSVSEADINSARQRLLREIATVDRVGVRARRRWFAATALVGGVATAAVAVGVLAPAQVDPAAAAVLEDAADVTITAVDTTLAPGQYLRIEETSESLLRWDADMGDDAGMRFNNANRADAEAGLVVQDTRALYVPADRAGDWVWDASADQRVTTSYGDRADEATADWEANAAESSGYWPDIQVLPGGEYPAAEGDTHEYLLDQYRPYYNEMPRDPHALLEWYRADSGDSEVSDQWVVDAMADTLAANLMPADLRAATLRALALVPGITLEEAEGNHASLEYRSGNWLNTRLTQVTLDTSTGMITSLAQTSTSKIGGNGILPDSVPDTRTLVKTTVVDEAPGL</sequence>
<dbReference type="EMBL" id="CP032550">
    <property type="protein sequence ID" value="QGU26784.1"/>
    <property type="molecule type" value="Genomic_DNA"/>
</dbReference>
<gene>
    <name evidence="2" type="ORF">D7D94_03215</name>
</gene>
<dbReference type="RefSeq" id="WP_173024228.1">
    <property type="nucleotide sequence ID" value="NZ_BAAAZL010000002.1"/>
</dbReference>
<evidence type="ECO:0000313" key="2">
    <source>
        <dbReference type="EMBL" id="QGU26784.1"/>
    </source>
</evidence>
<keyword evidence="3" id="KW-1185">Reference proteome</keyword>
<dbReference type="AlphaFoldDB" id="A0A6I6DXR4"/>
<proteinExistence type="predicted"/>
<keyword evidence="1" id="KW-1133">Transmembrane helix</keyword>
<protein>
    <recommendedName>
        <fullName evidence="4">CU044_5270 family protein</fullName>
    </recommendedName>
</protein>
<dbReference type="Proteomes" id="UP000422989">
    <property type="component" value="Chromosome"/>
</dbReference>
<dbReference type="KEGG" id="moj:D7D94_03215"/>